<gene>
    <name evidence="1" type="ORF">H9871_10960</name>
</gene>
<accession>A0A9D1UUN5</accession>
<comment type="caution">
    <text evidence="1">The sequence shown here is derived from an EMBL/GenBank/DDBJ whole genome shotgun (WGS) entry which is preliminary data.</text>
</comment>
<evidence type="ECO:0000313" key="2">
    <source>
        <dbReference type="Proteomes" id="UP000824151"/>
    </source>
</evidence>
<dbReference type="EMBL" id="DXGD01000402">
    <property type="protein sequence ID" value="HIX00647.1"/>
    <property type="molecule type" value="Genomic_DNA"/>
</dbReference>
<sequence>MSTRTLSVAQTVVEFLANQITVDAVDGELTQVRTVPGMHGIFGHGNVAGVGQALKQAQHLQPGL</sequence>
<evidence type="ECO:0000313" key="1">
    <source>
        <dbReference type="EMBL" id="HIX00647.1"/>
    </source>
</evidence>
<reference evidence="1" key="1">
    <citation type="journal article" date="2021" name="PeerJ">
        <title>Extensive microbial diversity within the chicken gut microbiome revealed by metagenomics and culture.</title>
        <authorList>
            <person name="Gilroy R."/>
            <person name="Ravi A."/>
            <person name="Getino M."/>
            <person name="Pursley I."/>
            <person name="Horton D.L."/>
            <person name="Alikhan N.F."/>
            <person name="Baker D."/>
            <person name="Gharbi K."/>
            <person name="Hall N."/>
            <person name="Watson M."/>
            <person name="Adriaenssens E.M."/>
            <person name="Foster-Nyarko E."/>
            <person name="Jarju S."/>
            <person name="Secka A."/>
            <person name="Antonio M."/>
            <person name="Oren A."/>
            <person name="Chaudhuri R.R."/>
            <person name="La Ragione R."/>
            <person name="Hildebrand F."/>
            <person name="Pallen M.J."/>
        </authorList>
    </citation>
    <scope>NUCLEOTIDE SEQUENCE</scope>
    <source>
        <strain evidence="1">ChiHejej3B27-3195</strain>
    </source>
</reference>
<evidence type="ECO:0008006" key="3">
    <source>
        <dbReference type="Google" id="ProtNLM"/>
    </source>
</evidence>
<feature type="non-terminal residue" evidence="1">
    <location>
        <position position="64"/>
    </location>
</feature>
<dbReference type="Proteomes" id="UP000824151">
    <property type="component" value="Unassembled WGS sequence"/>
</dbReference>
<reference evidence="1" key="2">
    <citation type="submission" date="2021-04" db="EMBL/GenBank/DDBJ databases">
        <authorList>
            <person name="Gilroy R."/>
        </authorList>
    </citation>
    <scope>NUCLEOTIDE SEQUENCE</scope>
    <source>
        <strain evidence="1">ChiHejej3B27-3195</strain>
    </source>
</reference>
<proteinExistence type="predicted"/>
<name>A0A9D1UUN5_9MICC</name>
<protein>
    <recommendedName>
        <fullName evidence="3">3D-(3,5/4)-trihydroxycyclohexane-1,2-dione acylhydrolase (Decyclizing)</fullName>
    </recommendedName>
</protein>
<organism evidence="1 2">
    <name type="scientific">Candidatus Nesterenkonia stercoripullorum</name>
    <dbReference type="NCBI Taxonomy" id="2838701"/>
    <lineage>
        <taxon>Bacteria</taxon>
        <taxon>Bacillati</taxon>
        <taxon>Actinomycetota</taxon>
        <taxon>Actinomycetes</taxon>
        <taxon>Micrococcales</taxon>
        <taxon>Micrococcaceae</taxon>
        <taxon>Nesterenkonia</taxon>
    </lineage>
</organism>
<dbReference type="AlphaFoldDB" id="A0A9D1UUN5"/>